<accession>A0AAD6Y0Y6</accession>
<reference evidence="3" key="1">
    <citation type="submission" date="2023-03" db="EMBL/GenBank/DDBJ databases">
        <title>Massive genome expansion in bonnet fungi (Mycena s.s.) driven by repeated elements and novel gene families across ecological guilds.</title>
        <authorList>
            <consortium name="Lawrence Berkeley National Laboratory"/>
            <person name="Harder C.B."/>
            <person name="Miyauchi S."/>
            <person name="Viragh M."/>
            <person name="Kuo A."/>
            <person name="Thoen E."/>
            <person name="Andreopoulos B."/>
            <person name="Lu D."/>
            <person name="Skrede I."/>
            <person name="Drula E."/>
            <person name="Henrissat B."/>
            <person name="Morin E."/>
            <person name="Kohler A."/>
            <person name="Barry K."/>
            <person name="LaButti K."/>
            <person name="Morin E."/>
            <person name="Salamov A."/>
            <person name="Lipzen A."/>
            <person name="Mereny Z."/>
            <person name="Hegedus B."/>
            <person name="Baldrian P."/>
            <person name="Stursova M."/>
            <person name="Weitz H."/>
            <person name="Taylor A."/>
            <person name="Grigoriev I.V."/>
            <person name="Nagy L.G."/>
            <person name="Martin F."/>
            <person name="Kauserud H."/>
        </authorList>
    </citation>
    <scope>NUCLEOTIDE SEQUENCE</scope>
    <source>
        <strain evidence="3">9144</strain>
    </source>
</reference>
<feature type="chain" id="PRO_5042151754" evidence="2">
    <location>
        <begin position="22"/>
        <end position="557"/>
    </location>
</feature>
<comment type="caution">
    <text evidence="3">The sequence shown here is derived from an EMBL/GenBank/DDBJ whole genome shotgun (WGS) entry which is preliminary data.</text>
</comment>
<gene>
    <name evidence="3" type="ORF">GGX14DRAFT_575268</name>
</gene>
<evidence type="ECO:0000313" key="4">
    <source>
        <dbReference type="Proteomes" id="UP001219525"/>
    </source>
</evidence>
<evidence type="ECO:0000256" key="1">
    <source>
        <dbReference type="SAM" id="MobiDB-lite"/>
    </source>
</evidence>
<proteinExistence type="predicted"/>
<dbReference type="EMBL" id="JARJCW010000087">
    <property type="protein sequence ID" value="KAJ7195943.1"/>
    <property type="molecule type" value="Genomic_DNA"/>
</dbReference>
<feature type="region of interest" description="Disordered" evidence="1">
    <location>
        <begin position="442"/>
        <end position="472"/>
    </location>
</feature>
<feature type="signal peptide" evidence="2">
    <location>
        <begin position="1"/>
        <end position="21"/>
    </location>
</feature>
<evidence type="ECO:0000313" key="3">
    <source>
        <dbReference type="EMBL" id="KAJ7195943.1"/>
    </source>
</evidence>
<sequence length="557" mass="58731">MLFNLVQRALALVVLAGAVSSQSTASTKTYDPNPFNFIGYVSAMTIDNATDPLSGGTMTVLDFVVVVPRNTLLTLPSITCAWSEMFDASGNPQLPGLGTISWEVNVFGNQVGETRIAGLIFMFQESLQLLQGFITSIDYDTGHFMIDNQEAVLNDPLGRYGLPYTDNPLWTVDPDNPSVRATTGFPLCIPRNTTDSECPLTNRPQDGDGFYLTSFTMPDPALVEPNGLDPRIMVPLVVGDYITYSGILLPDGLLAIYSLTANLGIYTAPGTQPAYLTCAAAQFAIVVGDATVEVDETRATTECTDPTTAINWFAMDVDPCTGDVTERDLLLVQPESAAPVGEAVFREGKTPVHNPTRNQGFRYTNGVSPGPRGIVAGQFIQPVFTFVFPELIDYGSNELPNQFNLIPFLALGGGPLEYGNFLAEPLTDPPIVGQLDPWPGVPVPGTTSCAPPASTTASTSTSSSASASSTPKGPVDIVTILSATTRNQKGETTTTVIAVTNNLSAQLFVSILGADSVANQGMTPQGGGEFQLAVVTKGKPTTVTVTSSAGGSATEAV</sequence>
<feature type="compositionally biased region" description="Low complexity" evidence="1">
    <location>
        <begin position="446"/>
        <end position="471"/>
    </location>
</feature>
<dbReference type="AlphaFoldDB" id="A0AAD6Y0Y6"/>
<name>A0AAD6Y0Y6_9AGAR</name>
<dbReference type="Proteomes" id="UP001219525">
    <property type="component" value="Unassembled WGS sequence"/>
</dbReference>
<protein>
    <submittedName>
        <fullName evidence="3">Uncharacterized protein</fullName>
    </submittedName>
</protein>
<evidence type="ECO:0000256" key="2">
    <source>
        <dbReference type="SAM" id="SignalP"/>
    </source>
</evidence>
<keyword evidence="4" id="KW-1185">Reference proteome</keyword>
<organism evidence="3 4">
    <name type="scientific">Mycena pura</name>
    <dbReference type="NCBI Taxonomy" id="153505"/>
    <lineage>
        <taxon>Eukaryota</taxon>
        <taxon>Fungi</taxon>
        <taxon>Dikarya</taxon>
        <taxon>Basidiomycota</taxon>
        <taxon>Agaricomycotina</taxon>
        <taxon>Agaricomycetes</taxon>
        <taxon>Agaricomycetidae</taxon>
        <taxon>Agaricales</taxon>
        <taxon>Marasmiineae</taxon>
        <taxon>Mycenaceae</taxon>
        <taxon>Mycena</taxon>
    </lineage>
</organism>
<keyword evidence="2" id="KW-0732">Signal</keyword>